<feature type="compositionally biased region" description="Basic and acidic residues" evidence="5">
    <location>
        <begin position="103"/>
        <end position="153"/>
    </location>
</feature>
<proteinExistence type="predicted"/>
<dbReference type="Pfam" id="PF02671">
    <property type="entry name" value="PAH"/>
    <property type="match status" value="1"/>
</dbReference>
<feature type="region of interest" description="Disordered" evidence="5">
    <location>
        <begin position="103"/>
        <end position="155"/>
    </location>
</feature>
<protein>
    <recommendedName>
        <fullName evidence="8">Paired amphipathic helix protein Sin3-like 2</fullName>
    </recommendedName>
</protein>
<dbReference type="EMBL" id="JAVIJP010000017">
    <property type="protein sequence ID" value="KAL3639649.1"/>
    <property type="molecule type" value="Genomic_DNA"/>
</dbReference>
<evidence type="ECO:0000256" key="5">
    <source>
        <dbReference type="SAM" id="MobiDB-lite"/>
    </source>
</evidence>
<dbReference type="Proteomes" id="UP001632038">
    <property type="component" value="Unassembled WGS sequence"/>
</dbReference>
<sequence>MEEAPPKKTVEFEEAISFVNNIKKPFQNDDHVYKSFLDILNMYHKEHKVITEVYREHFLVNILISSMNLLDFGLILQLLLLQLLTLLLLTCIRERQQRDMAIDPKGERDLSVERPGMEDDKTVTKLHKEQKRHTERENSYRKNRGQDDRDHNTENIGDISMHRLLTKRSLLRRLKTSVGQTWPPLMVADLLGKYPDIMEEFNEFLERCERIDGFLAGVMESLWSEGNSSKSTRIDEKENEPKRDLEGGKEKDRYNLKYWGKSIQELDLSNCERCTPSYRLLPEDVRN</sequence>
<dbReference type="PANTHER" id="PTHR12346:SF8">
    <property type="entry name" value="PAIRED AMPHIPATHIC HELIX PROTEIN SIN3-LIKE 2"/>
    <property type="match status" value="1"/>
</dbReference>
<dbReference type="InterPro" id="IPR036600">
    <property type="entry name" value="PAH_sf"/>
</dbReference>
<keyword evidence="3" id="KW-0677">Repeat</keyword>
<feature type="compositionally biased region" description="Basic and acidic residues" evidence="5">
    <location>
        <begin position="232"/>
        <end position="248"/>
    </location>
</feature>
<keyword evidence="7" id="KW-1185">Reference proteome</keyword>
<keyword evidence="2" id="KW-0678">Repressor</keyword>
<organism evidence="6 7">
    <name type="scientific">Castilleja foliolosa</name>
    <dbReference type="NCBI Taxonomy" id="1961234"/>
    <lineage>
        <taxon>Eukaryota</taxon>
        <taxon>Viridiplantae</taxon>
        <taxon>Streptophyta</taxon>
        <taxon>Embryophyta</taxon>
        <taxon>Tracheophyta</taxon>
        <taxon>Spermatophyta</taxon>
        <taxon>Magnoliopsida</taxon>
        <taxon>eudicotyledons</taxon>
        <taxon>Gunneridae</taxon>
        <taxon>Pentapetalae</taxon>
        <taxon>asterids</taxon>
        <taxon>lamiids</taxon>
        <taxon>Lamiales</taxon>
        <taxon>Orobanchaceae</taxon>
        <taxon>Pedicularideae</taxon>
        <taxon>Castillejinae</taxon>
        <taxon>Castilleja</taxon>
    </lineage>
</organism>
<dbReference type="AlphaFoldDB" id="A0ABD3DER3"/>
<evidence type="ECO:0000256" key="4">
    <source>
        <dbReference type="ARBA" id="ARBA00023242"/>
    </source>
</evidence>
<comment type="subcellular location">
    <subcellularLocation>
        <location evidence="1">Nucleus</location>
    </subcellularLocation>
</comment>
<evidence type="ECO:0000313" key="6">
    <source>
        <dbReference type="EMBL" id="KAL3639649.1"/>
    </source>
</evidence>
<dbReference type="SUPFAM" id="SSF47762">
    <property type="entry name" value="PAH2 domain"/>
    <property type="match status" value="1"/>
</dbReference>
<evidence type="ECO:0000256" key="3">
    <source>
        <dbReference type="ARBA" id="ARBA00022737"/>
    </source>
</evidence>
<feature type="region of interest" description="Disordered" evidence="5">
    <location>
        <begin position="226"/>
        <end position="248"/>
    </location>
</feature>
<name>A0ABD3DER3_9LAMI</name>
<dbReference type="InterPro" id="IPR003822">
    <property type="entry name" value="PAH"/>
</dbReference>
<evidence type="ECO:0000256" key="2">
    <source>
        <dbReference type="ARBA" id="ARBA00022491"/>
    </source>
</evidence>
<reference evidence="7" key="1">
    <citation type="journal article" date="2024" name="IScience">
        <title>Strigolactones Initiate the Formation of Haustorium-like Structures in Castilleja.</title>
        <authorList>
            <person name="Buerger M."/>
            <person name="Peterson D."/>
            <person name="Chory J."/>
        </authorList>
    </citation>
    <scope>NUCLEOTIDE SEQUENCE [LARGE SCALE GENOMIC DNA]</scope>
</reference>
<dbReference type="InterPro" id="IPR039774">
    <property type="entry name" value="Sin3-like"/>
</dbReference>
<keyword evidence="4" id="KW-0539">Nucleus</keyword>
<gene>
    <name evidence="6" type="ORF">CASFOL_014617</name>
</gene>
<evidence type="ECO:0000256" key="1">
    <source>
        <dbReference type="ARBA" id="ARBA00004123"/>
    </source>
</evidence>
<dbReference type="PANTHER" id="PTHR12346">
    <property type="entry name" value="SIN3B-RELATED"/>
    <property type="match status" value="1"/>
</dbReference>
<evidence type="ECO:0000313" key="7">
    <source>
        <dbReference type="Proteomes" id="UP001632038"/>
    </source>
</evidence>
<dbReference type="FunFam" id="1.20.1160.11:FF:000003">
    <property type="entry name" value="Paired amphipathic helix SIN3-like protein"/>
    <property type="match status" value="1"/>
</dbReference>
<dbReference type="GO" id="GO:0005634">
    <property type="term" value="C:nucleus"/>
    <property type="evidence" value="ECO:0007669"/>
    <property type="project" value="UniProtKB-SubCell"/>
</dbReference>
<accession>A0ABD3DER3</accession>
<dbReference type="GO" id="GO:0045892">
    <property type="term" value="P:negative regulation of DNA-templated transcription"/>
    <property type="evidence" value="ECO:0007669"/>
    <property type="project" value="UniProtKB-ARBA"/>
</dbReference>
<comment type="caution">
    <text evidence="6">The sequence shown here is derived from an EMBL/GenBank/DDBJ whole genome shotgun (WGS) entry which is preliminary data.</text>
</comment>
<evidence type="ECO:0008006" key="8">
    <source>
        <dbReference type="Google" id="ProtNLM"/>
    </source>
</evidence>
<dbReference type="Gene3D" id="1.20.1160.11">
    <property type="entry name" value="Paired amphipathic helix"/>
    <property type="match status" value="1"/>
</dbReference>